<dbReference type="PANTHER" id="PTHR43311">
    <property type="entry name" value="GLUTAMATE--TRNA LIGASE"/>
    <property type="match status" value="1"/>
</dbReference>
<dbReference type="InterPro" id="IPR020058">
    <property type="entry name" value="Glu/Gln-tRNA-synth_Ib_cat-dom"/>
</dbReference>
<dbReference type="GO" id="GO:0006424">
    <property type="term" value="P:glutamyl-tRNA aminoacylation"/>
    <property type="evidence" value="ECO:0007669"/>
    <property type="project" value="InterPro"/>
</dbReference>
<dbReference type="GO" id="GO:0005739">
    <property type="term" value="C:mitochondrion"/>
    <property type="evidence" value="ECO:0007669"/>
    <property type="project" value="UniProtKB-SubCell"/>
</dbReference>
<evidence type="ECO:0000256" key="2">
    <source>
        <dbReference type="ARBA" id="ARBA00007894"/>
    </source>
</evidence>
<reference evidence="14" key="1">
    <citation type="submission" date="2021-10" db="EMBL/GenBank/DDBJ databases">
        <title>De novo Genome Assembly of Clathrus columnatus (Basidiomycota, Fungi) Using Illumina and Nanopore Sequence Data.</title>
        <authorList>
            <person name="Ogiso-Tanaka E."/>
            <person name="Itagaki H."/>
            <person name="Hosoya T."/>
            <person name="Hosaka K."/>
        </authorList>
    </citation>
    <scope>NUCLEOTIDE SEQUENCE</scope>
    <source>
        <strain evidence="14">MO-923</strain>
    </source>
</reference>
<dbReference type="GO" id="GO:0004818">
    <property type="term" value="F:glutamate-tRNA ligase activity"/>
    <property type="evidence" value="ECO:0007669"/>
    <property type="project" value="UniProtKB-EC"/>
</dbReference>
<dbReference type="EC" id="6.1.1.17" evidence="3"/>
<dbReference type="InterPro" id="IPR008925">
    <property type="entry name" value="aa_tRNA-synth_I_cd-bd_sf"/>
</dbReference>
<sequence>MVLLRFAPSPTGALHLGGLRTALLNHLFSKQLKGKWILRIEDTDNTRFVPGSVENIQKGLEWAGLNYDYGPGIGGPHGPYFQSQRLDLYREFSNKLLETRHAYRCFCSPAQLTAIKDRLSKIGSSATYNRTCLHLTEEEVARRIRSGQKYTIRLYDSSVPERHTPSDLIFGEIREARLSLPTDPILLKSDSFPTYHLASVVDDSQMGITHVFRGEEWLPSLPLHLDLYACFSLSPPQFAHLPLLLNPDGSKMSKRMGDVQVNDYIKKGWEPEAVINWLALTGWGNRSEGENTKLERGKSVPDVFTLEELTLKFQLSKLTNRRGILDPGILRHLNKEHIRLKIRQPSNLRRLVQKVRLIISTSFPDCNFVTEDYLAQVITTLEDRITNILDLPDLAPYFFIDPSWISEAAQKMKGTVPKDIYDRSITQSLDDLNRLQDQDWNHDGLLDAIQKTRNTLQCTSKELMTPLRHALTAMKDGPSVIKILELLGKERTLSRLRQCVT</sequence>
<dbReference type="Gene3D" id="3.40.50.620">
    <property type="entry name" value="HUPs"/>
    <property type="match status" value="1"/>
</dbReference>
<evidence type="ECO:0000256" key="9">
    <source>
        <dbReference type="ARBA" id="ARBA00030865"/>
    </source>
</evidence>
<dbReference type="SUPFAM" id="SSF52374">
    <property type="entry name" value="Nucleotidylyl transferase"/>
    <property type="match status" value="1"/>
</dbReference>
<evidence type="ECO:0000256" key="8">
    <source>
        <dbReference type="ARBA" id="ARBA00023146"/>
    </source>
</evidence>
<dbReference type="InterPro" id="IPR014729">
    <property type="entry name" value="Rossmann-like_a/b/a_fold"/>
</dbReference>
<name>A0AAV5ALV1_9AGAM</name>
<comment type="subcellular location">
    <subcellularLocation>
        <location evidence="1">Mitochondrion</location>
    </subcellularLocation>
</comment>
<dbReference type="PROSITE" id="PS00178">
    <property type="entry name" value="AA_TRNA_LIGASE_I"/>
    <property type="match status" value="1"/>
</dbReference>
<dbReference type="HAMAP" id="MF_00022">
    <property type="entry name" value="Glu_tRNA_synth_type1"/>
    <property type="match status" value="1"/>
</dbReference>
<dbReference type="PANTHER" id="PTHR43311:SF2">
    <property type="entry name" value="GLUTAMATE--TRNA LIGASE, MITOCHONDRIAL-RELATED"/>
    <property type="match status" value="1"/>
</dbReference>
<evidence type="ECO:0000313" key="14">
    <source>
        <dbReference type="EMBL" id="GJJ13835.1"/>
    </source>
</evidence>
<evidence type="ECO:0000256" key="10">
    <source>
        <dbReference type="ARBA" id="ARBA00072917"/>
    </source>
</evidence>
<keyword evidence="7 11" id="KW-0648">Protein biosynthesis</keyword>
<evidence type="ECO:0000256" key="5">
    <source>
        <dbReference type="ARBA" id="ARBA00022741"/>
    </source>
</evidence>
<comment type="caution">
    <text evidence="14">The sequence shown here is derived from an EMBL/GenBank/DDBJ whole genome shotgun (WGS) entry which is preliminary data.</text>
</comment>
<evidence type="ECO:0000256" key="11">
    <source>
        <dbReference type="RuleBase" id="RU363037"/>
    </source>
</evidence>
<dbReference type="InterPro" id="IPR020751">
    <property type="entry name" value="aa-tRNA-synth_I_codon-bd_sub2"/>
</dbReference>
<evidence type="ECO:0000313" key="15">
    <source>
        <dbReference type="Proteomes" id="UP001050691"/>
    </source>
</evidence>
<protein>
    <recommendedName>
        <fullName evidence="10">Glutamate--tRNA ligase, mitochondrial</fullName>
        <ecNumber evidence="3">6.1.1.17</ecNumber>
    </recommendedName>
    <alternativeName>
        <fullName evidence="9">Glutamyl-tRNA synthetase</fullName>
    </alternativeName>
</protein>
<dbReference type="PRINTS" id="PR00987">
    <property type="entry name" value="TRNASYNTHGLU"/>
</dbReference>
<gene>
    <name evidence="14" type="ORF">Clacol_008092</name>
</gene>
<evidence type="ECO:0000259" key="12">
    <source>
        <dbReference type="Pfam" id="PF00749"/>
    </source>
</evidence>
<dbReference type="InterPro" id="IPR000924">
    <property type="entry name" value="Glu/Gln-tRNA-synth"/>
</dbReference>
<evidence type="ECO:0000256" key="4">
    <source>
        <dbReference type="ARBA" id="ARBA00022598"/>
    </source>
</evidence>
<dbReference type="Pfam" id="PF19269">
    <property type="entry name" value="Anticodon_2"/>
    <property type="match status" value="1"/>
</dbReference>
<evidence type="ECO:0000256" key="3">
    <source>
        <dbReference type="ARBA" id="ARBA00012835"/>
    </source>
</evidence>
<dbReference type="GO" id="GO:0005524">
    <property type="term" value="F:ATP binding"/>
    <property type="evidence" value="ECO:0007669"/>
    <property type="project" value="UniProtKB-KW"/>
</dbReference>
<dbReference type="GO" id="GO:0000049">
    <property type="term" value="F:tRNA binding"/>
    <property type="evidence" value="ECO:0007669"/>
    <property type="project" value="InterPro"/>
</dbReference>
<evidence type="ECO:0000256" key="1">
    <source>
        <dbReference type="ARBA" id="ARBA00004173"/>
    </source>
</evidence>
<keyword evidence="8 11" id="KW-0030">Aminoacyl-tRNA synthetase</keyword>
<dbReference type="InterPro" id="IPR001412">
    <property type="entry name" value="aa-tRNA-synth_I_CS"/>
</dbReference>
<feature type="domain" description="Glutamyl/glutaminyl-tRNA synthetase class Ib catalytic" evidence="12">
    <location>
        <begin position="2"/>
        <end position="296"/>
    </location>
</feature>
<dbReference type="Proteomes" id="UP001050691">
    <property type="component" value="Unassembled WGS sequence"/>
</dbReference>
<dbReference type="AlphaFoldDB" id="A0AAV5ALV1"/>
<dbReference type="InterPro" id="IPR049940">
    <property type="entry name" value="GluQ/Sye"/>
</dbReference>
<evidence type="ECO:0000259" key="13">
    <source>
        <dbReference type="Pfam" id="PF19269"/>
    </source>
</evidence>
<evidence type="ECO:0000256" key="7">
    <source>
        <dbReference type="ARBA" id="ARBA00022917"/>
    </source>
</evidence>
<dbReference type="NCBIfam" id="TIGR00464">
    <property type="entry name" value="gltX_bact"/>
    <property type="match status" value="1"/>
</dbReference>
<organism evidence="14 15">
    <name type="scientific">Clathrus columnatus</name>
    <dbReference type="NCBI Taxonomy" id="1419009"/>
    <lineage>
        <taxon>Eukaryota</taxon>
        <taxon>Fungi</taxon>
        <taxon>Dikarya</taxon>
        <taxon>Basidiomycota</taxon>
        <taxon>Agaricomycotina</taxon>
        <taxon>Agaricomycetes</taxon>
        <taxon>Phallomycetidae</taxon>
        <taxon>Phallales</taxon>
        <taxon>Clathraceae</taxon>
        <taxon>Clathrus</taxon>
    </lineage>
</organism>
<accession>A0AAV5ALV1</accession>
<dbReference type="InterPro" id="IPR004527">
    <property type="entry name" value="Glu-tRNA-ligase_bac/mito"/>
</dbReference>
<dbReference type="Gene3D" id="1.10.10.350">
    <property type="match status" value="1"/>
</dbReference>
<dbReference type="EMBL" id="BPWL01000009">
    <property type="protein sequence ID" value="GJJ13835.1"/>
    <property type="molecule type" value="Genomic_DNA"/>
</dbReference>
<evidence type="ECO:0000256" key="6">
    <source>
        <dbReference type="ARBA" id="ARBA00022840"/>
    </source>
</evidence>
<keyword evidence="5 11" id="KW-0547">Nucleotide-binding</keyword>
<dbReference type="InterPro" id="IPR045462">
    <property type="entry name" value="aa-tRNA-synth_I_cd-bd"/>
</dbReference>
<proteinExistence type="inferred from homology"/>
<keyword evidence="6 11" id="KW-0067">ATP-binding</keyword>
<keyword evidence="4 11" id="KW-0436">Ligase</keyword>
<feature type="domain" description="Aminoacyl-tRNA synthetase class I anticodon-binding" evidence="13">
    <location>
        <begin position="367"/>
        <end position="499"/>
    </location>
</feature>
<dbReference type="SUPFAM" id="SSF48163">
    <property type="entry name" value="An anticodon-binding domain of class I aminoacyl-tRNA synthetases"/>
    <property type="match status" value="1"/>
</dbReference>
<comment type="similarity">
    <text evidence="2">Belongs to the class-I aminoacyl-tRNA synthetase family. Glutamate--tRNA ligase type 1 subfamily.</text>
</comment>
<keyword evidence="15" id="KW-1185">Reference proteome</keyword>
<dbReference type="FunFam" id="3.40.50.620:FF:000045">
    <property type="entry name" value="Glutamate--tRNA ligase, mitochondrial"/>
    <property type="match status" value="1"/>
</dbReference>
<dbReference type="Pfam" id="PF00749">
    <property type="entry name" value="tRNA-synt_1c"/>
    <property type="match status" value="1"/>
</dbReference>